<evidence type="ECO:0000256" key="4">
    <source>
        <dbReference type="ARBA" id="ARBA00022692"/>
    </source>
</evidence>
<dbReference type="GO" id="GO:0042970">
    <property type="term" value="F:homoserine transmembrane transporter activity"/>
    <property type="evidence" value="ECO:0007669"/>
    <property type="project" value="TreeGrafter"/>
</dbReference>
<accession>A0A5J5G4E7</accession>
<feature type="transmembrane region" description="Helical" evidence="7">
    <location>
        <begin position="141"/>
        <end position="167"/>
    </location>
</feature>
<comment type="similarity">
    <text evidence="2">Belongs to the Rht family.</text>
</comment>
<gene>
    <name evidence="8" type="ORF">FJU30_06510</name>
</gene>
<evidence type="ECO:0000256" key="5">
    <source>
        <dbReference type="ARBA" id="ARBA00022989"/>
    </source>
</evidence>
<evidence type="ECO:0000256" key="1">
    <source>
        <dbReference type="ARBA" id="ARBA00004651"/>
    </source>
</evidence>
<dbReference type="Pfam" id="PF01810">
    <property type="entry name" value="LysE"/>
    <property type="match status" value="1"/>
</dbReference>
<dbReference type="GO" id="GO:0005886">
    <property type="term" value="C:plasma membrane"/>
    <property type="evidence" value="ECO:0007669"/>
    <property type="project" value="UniProtKB-SubCell"/>
</dbReference>
<dbReference type="InterPro" id="IPR001123">
    <property type="entry name" value="LeuE-type"/>
</dbReference>
<evidence type="ECO:0000256" key="7">
    <source>
        <dbReference type="SAM" id="Phobius"/>
    </source>
</evidence>
<sequence>MSIDFLLTSLIVVVSPGTGALYTISTGLSQGGRAGALAAFGCALGAIPHMLAAITGLAALFHASASAFEIAKYLGAGWLLYMAANTLKKEGALRVGDAPQRRSALNVVTSAIFINFLNPKLSIFFLAFLPQFISANDPAPAARMVALSAVFILMTLIVFVFYAVFAARMRRHILSRPGVLLWIRRGFAAGFVGLGIKLALSQR</sequence>
<organism evidence="8 9">
    <name type="scientific">Affinibrenneria salicis</name>
    <dbReference type="NCBI Taxonomy" id="2590031"/>
    <lineage>
        <taxon>Bacteria</taxon>
        <taxon>Pseudomonadati</taxon>
        <taxon>Pseudomonadota</taxon>
        <taxon>Gammaproteobacteria</taxon>
        <taxon>Enterobacterales</taxon>
        <taxon>Pectobacteriaceae</taxon>
        <taxon>Affinibrenneria</taxon>
    </lineage>
</organism>
<keyword evidence="3" id="KW-1003">Cell membrane</keyword>
<evidence type="ECO:0000256" key="2">
    <source>
        <dbReference type="ARBA" id="ARBA00007928"/>
    </source>
</evidence>
<keyword evidence="9" id="KW-1185">Reference proteome</keyword>
<keyword evidence="6 7" id="KW-0472">Membrane</keyword>
<feature type="transmembrane region" description="Helical" evidence="7">
    <location>
        <begin position="67"/>
        <end position="84"/>
    </location>
</feature>
<dbReference type="PANTHER" id="PTHR30086">
    <property type="entry name" value="ARGININE EXPORTER PROTEIN ARGO"/>
    <property type="match status" value="1"/>
</dbReference>
<keyword evidence="5 7" id="KW-1133">Transmembrane helix</keyword>
<evidence type="ECO:0000313" key="9">
    <source>
        <dbReference type="Proteomes" id="UP000335415"/>
    </source>
</evidence>
<reference evidence="8 9" key="1">
    <citation type="submission" date="2019-09" db="EMBL/GenBank/DDBJ databases">
        <authorList>
            <person name="Li Y."/>
        </authorList>
    </citation>
    <scope>NUCLEOTIDE SEQUENCE [LARGE SCALE GENOMIC DNA]</scope>
    <source>
        <strain evidence="8 9">L3-3HA</strain>
    </source>
</reference>
<evidence type="ECO:0000256" key="6">
    <source>
        <dbReference type="ARBA" id="ARBA00023136"/>
    </source>
</evidence>
<dbReference type="PIRSF" id="PIRSF006324">
    <property type="entry name" value="LeuE"/>
    <property type="match status" value="1"/>
</dbReference>
<dbReference type="EMBL" id="VYKJ01000002">
    <property type="protein sequence ID" value="KAA9001927.1"/>
    <property type="molecule type" value="Genomic_DNA"/>
</dbReference>
<dbReference type="Proteomes" id="UP000335415">
    <property type="component" value="Unassembled WGS sequence"/>
</dbReference>
<evidence type="ECO:0000313" key="8">
    <source>
        <dbReference type="EMBL" id="KAA9001927.1"/>
    </source>
</evidence>
<dbReference type="RefSeq" id="WP_150434164.1">
    <property type="nucleotide sequence ID" value="NZ_VYKJ01000002.1"/>
</dbReference>
<keyword evidence="4 7" id="KW-0812">Transmembrane</keyword>
<feature type="transmembrane region" description="Helical" evidence="7">
    <location>
        <begin position="36"/>
        <end position="61"/>
    </location>
</feature>
<protein>
    <submittedName>
        <fullName evidence="8">LysE family translocator</fullName>
    </submittedName>
</protein>
<dbReference type="PANTHER" id="PTHR30086:SF14">
    <property type="entry name" value="HOMOSERINE_HOMOSERINE LACTONE EFFLUX PROTEIN"/>
    <property type="match status" value="1"/>
</dbReference>
<feature type="transmembrane region" description="Helical" evidence="7">
    <location>
        <begin position="105"/>
        <end position="129"/>
    </location>
</feature>
<comment type="subcellular location">
    <subcellularLocation>
        <location evidence="1">Cell membrane</location>
        <topology evidence="1">Multi-pass membrane protein</topology>
    </subcellularLocation>
</comment>
<evidence type="ECO:0000256" key="3">
    <source>
        <dbReference type="ARBA" id="ARBA00022475"/>
    </source>
</evidence>
<comment type="caution">
    <text evidence="8">The sequence shown here is derived from an EMBL/GenBank/DDBJ whole genome shotgun (WGS) entry which is preliminary data.</text>
</comment>
<proteinExistence type="inferred from homology"/>
<feature type="transmembrane region" description="Helical" evidence="7">
    <location>
        <begin position="6"/>
        <end position="24"/>
    </location>
</feature>
<dbReference type="AlphaFoldDB" id="A0A5J5G4E7"/>
<name>A0A5J5G4E7_9GAMM</name>
<dbReference type="OrthoDB" id="9804822at2"/>